<name>A0A2T0FIJ0_9ASCO</name>
<dbReference type="RefSeq" id="XP_024664731.1">
    <property type="nucleotide sequence ID" value="XM_024808963.1"/>
</dbReference>
<feature type="region of interest" description="Disordered" evidence="1">
    <location>
        <begin position="23"/>
        <end position="71"/>
    </location>
</feature>
<feature type="compositionally biased region" description="Polar residues" evidence="1">
    <location>
        <begin position="25"/>
        <end position="44"/>
    </location>
</feature>
<keyword evidence="3" id="KW-1185">Reference proteome</keyword>
<dbReference type="Proteomes" id="UP000238350">
    <property type="component" value="Unassembled WGS sequence"/>
</dbReference>
<evidence type="ECO:0000313" key="3">
    <source>
        <dbReference type="Proteomes" id="UP000238350"/>
    </source>
</evidence>
<evidence type="ECO:0000256" key="1">
    <source>
        <dbReference type="SAM" id="MobiDB-lite"/>
    </source>
</evidence>
<dbReference type="EMBL" id="NDIQ01000021">
    <property type="protein sequence ID" value="PRT54786.1"/>
    <property type="molecule type" value="Genomic_DNA"/>
</dbReference>
<evidence type="ECO:0000313" key="2">
    <source>
        <dbReference type="EMBL" id="PRT54786.1"/>
    </source>
</evidence>
<protein>
    <submittedName>
        <fullName evidence="2">Uncharacterized protein</fullName>
    </submittedName>
</protein>
<dbReference type="GeneID" id="36516154"/>
<gene>
    <name evidence="2" type="ORF">B9G98_02406</name>
</gene>
<accession>A0A2T0FIJ0</accession>
<comment type="caution">
    <text evidence="2">The sequence shown here is derived from an EMBL/GenBank/DDBJ whole genome shotgun (WGS) entry which is preliminary data.</text>
</comment>
<organism evidence="2 3">
    <name type="scientific">Wickerhamiella sorbophila</name>
    <dbReference type="NCBI Taxonomy" id="45607"/>
    <lineage>
        <taxon>Eukaryota</taxon>
        <taxon>Fungi</taxon>
        <taxon>Dikarya</taxon>
        <taxon>Ascomycota</taxon>
        <taxon>Saccharomycotina</taxon>
        <taxon>Dipodascomycetes</taxon>
        <taxon>Dipodascales</taxon>
        <taxon>Trichomonascaceae</taxon>
        <taxon>Wickerhamiella</taxon>
    </lineage>
</organism>
<sequence>MPEPEFKCECGYFTHRSFNFKRHQQGTTCPQSPNFGKPPQTNTPKAGAAKRRNSVSEPSTAKKPNPPYSNEKHQLGYLLGGTCEIDAMPPPPTVTRNGAQMGIFITPPAPHQKAVQSLMSQTSHLSSTISPPGTPIPSRFYHQDRLSLPGQVPIEEHEKVVEKVRKLEAWRARVRRNVNFLLEDIANEE</sequence>
<reference evidence="2 3" key="1">
    <citation type="submission" date="2017-04" db="EMBL/GenBank/DDBJ databases">
        <title>Genome sequencing of [Candida] sorbophila.</title>
        <authorList>
            <person name="Ahn J.O."/>
        </authorList>
    </citation>
    <scope>NUCLEOTIDE SEQUENCE [LARGE SCALE GENOMIC DNA]</scope>
    <source>
        <strain evidence="2 3">DS02</strain>
    </source>
</reference>
<dbReference type="AlphaFoldDB" id="A0A2T0FIJ0"/>
<proteinExistence type="predicted"/>